<dbReference type="EMBL" id="BMHQ01000003">
    <property type="protein sequence ID" value="GGE11742.1"/>
    <property type="molecule type" value="Genomic_DNA"/>
</dbReference>
<keyword evidence="2" id="KW-1185">Reference proteome</keyword>
<dbReference type="AlphaFoldDB" id="A0A8J2YCU0"/>
<name>A0A8J2YCU0_9BACL</name>
<organism evidence="1 2">
    <name type="scientific">Marinithermofilum abyssi</name>
    <dbReference type="NCBI Taxonomy" id="1571185"/>
    <lineage>
        <taxon>Bacteria</taxon>
        <taxon>Bacillati</taxon>
        <taxon>Bacillota</taxon>
        <taxon>Bacilli</taxon>
        <taxon>Bacillales</taxon>
        <taxon>Thermoactinomycetaceae</taxon>
        <taxon>Marinithermofilum</taxon>
    </lineage>
</organism>
<reference evidence="1" key="2">
    <citation type="submission" date="2020-09" db="EMBL/GenBank/DDBJ databases">
        <authorList>
            <person name="Sun Q."/>
            <person name="Zhou Y."/>
        </authorList>
    </citation>
    <scope>NUCLEOTIDE SEQUENCE</scope>
    <source>
        <strain evidence="1">CGMCC 1.15179</strain>
    </source>
</reference>
<proteinExistence type="predicted"/>
<dbReference type="RefSeq" id="WP_188646937.1">
    <property type="nucleotide sequence ID" value="NZ_BMHQ01000003.1"/>
</dbReference>
<dbReference type="Proteomes" id="UP000625210">
    <property type="component" value="Unassembled WGS sequence"/>
</dbReference>
<evidence type="ECO:0000313" key="1">
    <source>
        <dbReference type="EMBL" id="GGE11742.1"/>
    </source>
</evidence>
<sequence>MRVRWNVAVLTLFVTLLILFGGFFGYQRWEVELPIRQAVAKNAHVELQQLAVQPDSVTIHLKTEAGFSLTRDYVNLRKSISRLAGNRKLHLVVHDRPAPALNDAWDEMVFGIEEGIAHKRYTRIPQAVKQAAKPRNIRYRVTMDDQFLYVELRRDHYWLYRVLPLNKPGHEVKDNG</sequence>
<comment type="caution">
    <text evidence="1">The sequence shown here is derived from an EMBL/GenBank/DDBJ whole genome shotgun (WGS) entry which is preliminary data.</text>
</comment>
<gene>
    <name evidence="1" type="ORF">GCM10011571_11410</name>
</gene>
<evidence type="ECO:0000313" key="2">
    <source>
        <dbReference type="Proteomes" id="UP000625210"/>
    </source>
</evidence>
<protein>
    <submittedName>
        <fullName evidence="1">Uncharacterized protein</fullName>
    </submittedName>
</protein>
<reference evidence="1" key="1">
    <citation type="journal article" date="2014" name="Int. J. Syst. Evol. Microbiol.">
        <title>Complete genome sequence of Corynebacterium casei LMG S-19264T (=DSM 44701T), isolated from a smear-ripened cheese.</title>
        <authorList>
            <consortium name="US DOE Joint Genome Institute (JGI-PGF)"/>
            <person name="Walter F."/>
            <person name="Albersmeier A."/>
            <person name="Kalinowski J."/>
            <person name="Ruckert C."/>
        </authorList>
    </citation>
    <scope>NUCLEOTIDE SEQUENCE</scope>
    <source>
        <strain evidence="1">CGMCC 1.15179</strain>
    </source>
</reference>
<accession>A0A8J2YCU0</accession>